<keyword evidence="1" id="KW-1133">Transmembrane helix</keyword>
<reference evidence="2" key="2">
    <citation type="submission" date="2021-09" db="EMBL/GenBank/DDBJ databases">
        <authorList>
            <person name="Gilroy R."/>
        </authorList>
    </citation>
    <scope>NUCLEOTIDE SEQUENCE</scope>
    <source>
        <strain evidence="2">CHK171-7178</strain>
    </source>
</reference>
<evidence type="ECO:0008006" key="4">
    <source>
        <dbReference type="Google" id="ProtNLM"/>
    </source>
</evidence>
<feature type="transmembrane region" description="Helical" evidence="1">
    <location>
        <begin position="6"/>
        <end position="26"/>
    </location>
</feature>
<name>A0A921KF19_SPOPS</name>
<dbReference type="EMBL" id="DYWT01000212">
    <property type="protein sequence ID" value="HJF32729.1"/>
    <property type="molecule type" value="Genomic_DNA"/>
</dbReference>
<evidence type="ECO:0000313" key="3">
    <source>
        <dbReference type="Proteomes" id="UP000698173"/>
    </source>
</evidence>
<comment type="caution">
    <text evidence="2">The sequence shown here is derived from an EMBL/GenBank/DDBJ whole genome shotgun (WGS) entry which is preliminary data.</text>
</comment>
<organism evidence="2 3">
    <name type="scientific">Sporosarcina psychrophila</name>
    <name type="common">Bacillus psychrophilus</name>
    <dbReference type="NCBI Taxonomy" id="1476"/>
    <lineage>
        <taxon>Bacteria</taxon>
        <taxon>Bacillati</taxon>
        <taxon>Bacillota</taxon>
        <taxon>Bacilli</taxon>
        <taxon>Bacillales</taxon>
        <taxon>Caryophanaceae</taxon>
        <taxon>Sporosarcina</taxon>
    </lineage>
</organism>
<evidence type="ECO:0000256" key="1">
    <source>
        <dbReference type="SAM" id="Phobius"/>
    </source>
</evidence>
<proteinExistence type="predicted"/>
<keyword evidence="1" id="KW-0812">Transmembrane</keyword>
<sequence>MTVIIIAVVAIALGLGGMLLIGFAIYKTVFNKKHFDKKEPGNMFTPYDDMTRGTNDTNRSKYLDEDTRHRIGIEETKNNE</sequence>
<protein>
    <recommendedName>
        <fullName evidence="4">DUF3951 domain-containing protein</fullName>
    </recommendedName>
</protein>
<evidence type="ECO:0000313" key="2">
    <source>
        <dbReference type="EMBL" id="HJF32729.1"/>
    </source>
</evidence>
<gene>
    <name evidence="2" type="ORF">K8V56_13275</name>
</gene>
<dbReference type="AlphaFoldDB" id="A0A921KF19"/>
<keyword evidence="1" id="KW-0472">Membrane</keyword>
<accession>A0A921KF19</accession>
<reference evidence="2" key="1">
    <citation type="journal article" date="2021" name="PeerJ">
        <title>Extensive microbial diversity within the chicken gut microbiome revealed by metagenomics and culture.</title>
        <authorList>
            <person name="Gilroy R."/>
            <person name="Ravi A."/>
            <person name="Getino M."/>
            <person name="Pursley I."/>
            <person name="Horton D.L."/>
            <person name="Alikhan N.F."/>
            <person name="Baker D."/>
            <person name="Gharbi K."/>
            <person name="Hall N."/>
            <person name="Watson M."/>
            <person name="Adriaenssens E.M."/>
            <person name="Foster-Nyarko E."/>
            <person name="Jarju S."/>
            <person name="Secka A."/>
            <person name="Antonio M."/>
            <person name="Oren A."/>
            <person name="Chaudhuri R.R."/>
            <person name="La Ragione R."/>
            <person name="Hildebrand F."/>
            <person name="Pallen M.J."/>
        </authorList>
    </citation>
    <scope>NUCLEOTIDE SEQUENCE</scope>
    <source>
        <strain evidence="2">CHK171-7178</strain>
    </source>
</reference>
<dbReference type="Proteomes" id="UP000698173">
    <property type="component" value="Unassembled WGS sequence"/>
</dbReference>